<gene>
    <name evidence="2" type="ORF">K443DRAFT_134306</name>
</gene>
<dbReference type="OrthoDB" id="2683861at2759"/>
<keyword evidence="3" id="KW-1185">Reference proteome</keyword>
<dbReference type="EMBL" id="KN838740">
    <property type="protein sequence ID" value="KIJ95860.1"/>
    <property type="molecule type" value="Genomic_DNA"/>
</dbReference>
<feature type="region of interest" description="Disordered" evidence="1">
    <location>
        <begin position="626"/>
        <end position="653"/>
    </location>
</feature>
<name>A0A0C9WUF6_9AGAR</name>
<feature type="compositionally biased region" description="Pro residues" evidence="1">
    <location>
        <begin position="418"/>
        <end position="435"/>
    </location>
</feature>
<feature type="compositionally biased region" description="Basic residues" evidence="1">
    <location>
        <begin position="276"/>
        <end position="310"/>
    </location>
</feature>
<dbReference type="AlphaFoldDB" id="A0A0C9WUF6"/>
<protein>
    <submittedName>
        <fullName evidence="2">Uncharacterized protein</fullName>
    </submittedName>
</protein>
<sequence>MKYKSIQMKHMPYQSEYRCKRTSSLPRICKGDKDPVSALVKQLLGQNGSSSRRSAGWEVWGKEHFPSFKDKFEADFAASGRPKSERAAARNDFKLVRWKELDEDTQRQWDEKAKSLHSAKKDAKDCSATSALMTPADAQKYVLLDIGWFVGEAVGMHISVLIGGPEPKKKGQLNMLAIHHGENKAAIPKVWGYADKEKFKMVKEAFLSFLSTCYTVEEQRARALLDDLPGDGNAVAGPSGADVDSASIAGPSGAGIDSSPTTALPRNPSDVAGDGRKRKRHAEKKDKKTKKTHQKRKKDHKRPNKRHKSKVASDEDDEDDSSTQGSSSPSDSESGEDDEDSDNDDDEEPVNTRLTKRTSMDPRRWKTKPATAVNTEDTISINVTPTNTATVPLPSLPPTANLPLPPLSQPPSSVRPSPASPSPVCPSPAGPPPPATASALLVTPPAPLCTKAPQEASWPSWFADAHAFLSSQNLGPGFTVLIKQFTDLERLTGFAPGGRSEGFKSDNRPAEVHYWISRGRAMQPKVDKVSEFEKNWWKWWKGLQPEWRAVSDVVGPLDSSHRLDFVDGADWSAVNKHGRNAFFSVMATLVWWGVALSAPSTSDEGWMAAVQDVGWVLAGLMGNSSPSPIPTSTSHARAPSMSVSTNSSRKRRR</sequence>
<feature type="region of interest" description="Disordered" evidence="1">
    <location>
        <begin position="235"/>
        <end position="439"/>
    </location>
</feature>
<dbReference type="HOGENOM" id="CLU_021048_0_0_1"/>
<reference evidence="3" key="2">
    <citation type="submission" date="2015-01" db="EMBL/GenBank/DDBJ databases">
        <title>Evolutionary Origins and Diversification of the Mycorrhizal Mutualists.</title>
        <authorList>
            <consortium name="DOE Joint Genome Institute"/>
            <consortium name="Mycorrhizal Genomics Consortium"/>
            <person name="Kohler A."/>
            <person name="Kuo A."/>
            <person name="Nagy L.G."/>
            <person name="Floudas D."/>
            <person name="Copeland A."/>
            <person name="Barry K.W."/>
            <person name="Cichocki N."/>
            <person name="Veneault-Fourrey C."/>
            <person name="LaButti K."/>
            <person name="Lindquist E.A."/>
            <person name="Lipzen A."/>
            <person name="Lundell T."/>
            <person name="Morin E."/>
            <person name="Murat C."/>
            <person name="Riley R."/>
            <person name="Ohm R."/>
            <person name="Sun H."/>
            <person name="Tunlid A."/>
            <person name="Henrissat B."/>
            <person name="Grigoriev I.V."/>
            <person name="Hibbett D.S."/>
            <person name="Martin F."/>
        </authorList>
    </citation>
    <scope>NUCLEOTIDE SEQUENCE [LARGE SCALE GENOMIC DNA]</scope>
    <source>
        <strain evidence="3">LaAM-08-1</strain>
    </source>
</reference>
<feature type="compositionally biased region" description="Acidic residues" evidence="1">
    <location>
        <begin position="333"/>
        <end position="349"/>
    </location>
</feature>
<evidence type="ECO:0000313" key="3">
    <source>
        <dbReference type="Proteomes" id="UP000054477"/>
    </source>
</evidence>
<feature type="compositionally biased region" description="Low complexity" evidence="1">
    <location>
        <begin position="322"/>
        <end position="332"/>
    </location>
</feature>
<dbReference type="STRING" id="1095629.A0A0C9WUF6"/>
<organism evidence="2 3">
    <name type="scientific">Laccaria amethystina LaAM-08-1</name>
    <dbReference type="NCBI Taxonomy" id="1095629"/>
    <lineage>
        <taxon>Eukaryota</taxon>
        <taxon>Fungi</taxon>
        <taxon>Dikarya</taxon>
        <taxon>Basidiomycota</taxon>
        <taxon>Agaricomycotina</taxon>
        <taxon>Agaricomycetes</taxon>
        <taxon>Agaricomycetidae</taxon>
        <taxon>Agaricales</taxon>
        <taxon>Agaricineae</taxon>
        <taxon>Hydnangiaceae</taxon>
        <taxon>Laccaria</taxon>
    </lineage>
</organism>
<evidence type="ECO:0000313" key="2">
    <source>
        <dbReference type="EMBL" id="KIJ95860.1"/>
    </source>
</evidence>
<proteinExistence type="predicted"/>
<feature type="compositionally biased region" description="Polar residues" evidence="1">
    <location>
        <begin position="372"/>
        <end position="390"/>
    </location>
</feature>
<dbReference type="Proteomes" id="UP000054477">
    <property type="component" value="Unassembled WGS sequence"/>
</dbReference>
<evidence type="ECO:0000256" key="1">
    <source>
        <dbReference type="SAM" id="MobiDB-lite"/>
    </source>
</evidence>
<reference evidence="2 3" key="1">
    <citation type="submission" date="2014-04" db="EMBL/GenBank/DDBJ databases">
        <authorList>
            <consortium name="DOE Joint Genome Institute"/>
            <person name="Kuo A."/>
            <person name="Kohler A."/>
            <person name="Nagy L.G."/>
            <person name="Floudas D."/>
            <person name="Copeland A."/>
            <person name="Barry K.W."/>
            <person name="Cichocki N."/>
            <person name="Veneault-Fourrey C."/>
            <person name="LaButti K."/>
            <person name="Lindquist E.A."/>
            <person name="Lipzen A."/>
            <person name="Lundell T."/>
            <person name="Morin E."/>
            <person name="Murat C."/>
            <person name="Sun H."/>
            <person name="Tunlid A."/>
            <person name="Henrissat B."/>
            <person name="Grigoriev I.V."/>
            <person name="Hibbett D.S."/>
            <person name="Martin F."/>
            <person name="Nordberg H.P."/>
            <person name="Cantor M.N."/>
            <person name="Hua S.X."/>
        </authorList>
    </citation>
    <scope>NUCLEOTIDE SEQUENCE [LARGE SCALE GENOMIC DNA]</scope>
    <source>
        <strain evidence="2 3">LaAM-08-1</strain>
    </source>
</reference>
<accession>A0A0C9WUF6</accession>